<keyword evidence="6" id="KW-1133">Transmembrane helix</keyword>
<reference evidence="9" key="1">
    <citation type="journal article" date="2019" name="Int. J. Syst. Evol. Microbiol.">
        <title>The Global Catalogue of Microorganisms (GCM) 10K type strain sequencing project: providing services to taxonomists for standard genome sequencing and annotation.</title>
        <authorList>
            <consortium name="The Broad Institute Genomics Platform"/>
            <consortium name="The Broad Institute Genome Sequencing Center for Infectious Disease"/>
            <person name="Wu L."/>
            <person name="Ma J."/>
        </authorList>
    </citation>
    <scope>NUCLEOTIDE SEQUENCE [LARGE SCALE GENOMIC DNA]</scope>
    <source>
        <strain evidence="9">JCM 17630</strain>
    </source>
</reference>
<evidence type="ECO:0000256" key="6">
    <source>
        <dbReference type="SAM" id="Phobius"/>
    </source>
</evidence>
<dbReference type="InterPro" id="IPR011123">
    <property type="entry name" value="Y_Y_Y"/>
</dbReference>
<evidence type="ECO:0000256" key="2">
    <source>
        <dbReference type="ARBA" id="ARBA00023015"/>
    </source>
</evidence>
<dbReference type="SMART" id="SM00342">
    <property type="entry name" value="HTH_ARAC"/>
    <property type="match status" value="1"/>
</dbReference>
<dbReference type="InterPro" id="IPR011110">
    <property type="entry name" value="Reg_prop"/>
</dbReference>
<dbReference type="Gene3D" id="2.130.10.10">
    <property type="entry name" value="YVTN repeat-like/Quinoprotein amine dehydrogenase"/>
    <property type="match status" value="2"/>
</dbReference>
<evidence type="ECO:0000256" key="4">
    <source>
        <dbReference type="ARBA" id="ARBA00023163"/>
    </source>
</evidence>
<dbReference type="Gene3D" id="2.60.40.10">
    <property type="entry name" value="Immunoglobulins"/>
    <property type="match status" value="1"/>
</dbReference>
<keyword evidence="4" id="KW-0804">Transcription</keyword>
<dbReference type="PROSITE" id="PS00041">
    <property type="entry name" value="HTH_ARAC_FAMILY_1"/>
    <property type="match status" value="1"/>
</dbReference>
<keyword evidence="1" id="KW-0597">Phosphoprotein</keyword>
<evidence type="ECO:0000259" key="7">
    <source>
        <dbReference type="PROSITE" id="PS01124"/>
    </source>
</evidence>
<dbReference type="InterPro" id="IPR018060">
    <property type="entry name" value="HTH_AraC"/>
</dbReference>
<evidence type="ECO:0000256" key="1">
    <source>
        <dbReference type="ARBA" id="ARBA00022553"/>
    </source>
</evidence>
<protein>
    <recommendedName>
        <fullName evidence="7">HTH araC/xylS-type domain-containing protein</fullName>
    </recommendedName>
</protein>
<dbReference type="PANTHER" id="PTHR43547:SF2">
    <property type="entry name" value="HYBRID SIGNAL TRANSDUCTION HISTIDINE KINASE C"/>
    <property type="match status" value="1"/>
</dbReference>
<keyword evidence="3" id="KW-0238">DNA-binding</keyword>
<feature type="transmembrane region" description="Helical" evidence="6">
    <location>
        <begin position="679"/>
        <end position="698"/>
    </location>
</feature>
<feature type="coiled-coil region" evidence="5">
    <location>
        <begin position="699"/>
        <end position="760"/>
    </location>
</feature>
<dbReference type="SUPFAM" id="SSF46689">
    <property type="entry name" value="Homeodomain-like"/>
    <property type="match status" value="1"/>
</dbReference>
<evidence type="ECO:0000313" key="8">
    <source>
        <dbReference type="EMBL" id="GAA4231251.1"/>
    </source>
</evidence>
<dbReference type="Gene3D" id="1.10.10.60">
    <property type="entry name" value="Homeodomain-like"/>
    <property type="match status" value="1"/>
</dbReference>
<dbReference type="InterPro" id="IPR009057">
    <property type="entry name" value="Homeodomain-like_sf"/>
</dbReference>
<evidence type="ECO:0000256" key="3">
    <source>
        <dbReference type="ARBA" id="ARBA00023125"/>
    </source>
</evidence>
<keyword evidence="9" id="KW-1185">Reference proteome</keyword>
<name>A0ABP8C060_9FLAO</name>
<accession>A0ABP8C060</accession>
<dbReference type="PROSITE" id="PS01124">
    <property type="entry name" value="HTH_ARAC_FAMILY_2"/>
    <property type="match status" value="1"/>
</dbReference>
<comment type="caution">
    <text evidence="8">The sequence shown here is derived from an EMBL/GenBank/DDBJ whole genome shotgun (WGS) entry which is preliminary data.</text>
</comment>
<dbReference type="SUPFAM" id="SSF63829">
    <property type="entry name" value="Calcium-dependent phosphotriesterase"/>
    <property type="match status" value="2"/>
</dbReference>
<keyword evidence="6" id="KW-0472">Membrane</keyword>
<keyword evidence="6" id="KW-0812">Transmembrane</keyword>
<evidence type="ECO:0000256" key="5">
    <source>
        <dbReference type="SAM" id="Coils"/>
    </source>
</evidence>
<dbReference type="RefSeq" id="WP_344786299.1">
    <property type="nucleotide sequence ID" value="NZ_BAABCA010000001.1"/>
</dbReference>
<dbReference type="Pfam" id="PF07494">
    <property type="entry name" value="Reg_prop"/>
    <property type="match status" value="2"/>
</dbReference>
<dbReference type="EMBL" id="BAABCA010000001">
    <property type="protein sequence ID" value="GAA4231251.1"/>
    <property type="molecule type" value="Genomic_DNA"/>
</dbReference>
<proteinExistence type="predicted"/>
<sequence length="1240" mass="143464">MIRVFLIGICIIFYNNVVSQQIKFKTLTTSDGLSNNSVIDIISDANGGLWFGTYDGLNYYDGKNFKVFKHIKDDKTSISGNYITNIIRDNSGFIWIQNKQKVISKYIGNGRFENFYFDKAINALFISKDQKVVVLSLGSYFEYNGKTFKLVPEVEKQFYKDNTTLKKILLKKRPDVFINDVLKDKKGNIWYATKNHGLFYIDNKSNTESKGYVKNYLHDAYNEYAFKSNEIERVFEDDSGHIWLAHKDGGVSMAYSNSDKINTVTPHPIKNTSLPNETVRAIAKNEDNVLWLGYYSKGIYFYDKLKQDYRHFIIKEAALNKDWNRIRSMYLDSEGALWIGTYAGLVKIKNGKYNLYEPKKANAFFNGRNYSIVEDNAKNLWVSCWSGVSKFNIKENKFVTFKGQDSFKNLNIRHLSFYHNELIISTELNGVFLLNTETGAIQKINTKNNILSNSIYYVYKDYLANNYWIATSGGISIYNKKEGVIKNITENDGLPSHVVYTLLPNNSKIWLSTAKGVAVVDKNNYDVKNFPAKEGWQGAEFSEGAYYQDSNGTIYFGGANGFSYFQPSIMDLSSKKPKIKLSVNGNDKYNKNQVKPYSQNNIKIDVTPIIFEGDQNLKIFYKLEGVDDVWKTVSKNQAISYFNIPSGAYKFKVKYKDEANTPLQTKFSLLIEKPYYSTVWFYFLVVLVLILLMAFYVYKKSLNSKKRQKELENEITERTALIRKQTITLQATNAKLDDKNKEILRQKEELLAIHNNLKTEDFELEKFKTFAFSEFQEPISKIRKASDEIDDVKKLKSVIHKESKKFLGIMNEWFYLDHIKDLSHSKASAVLLKALLNNLLEALNVKLKKSNIGFNYTIDTAAVSYLEIDVLRFKLLFQYLFHDILKYSESNSLLNLKVAYKAHNLVFYIDSTSYVLIDNWEVVTQYSPYFKASKILISDLNAIVNLNLEKRFELSLKIPVKALSTEKSTPEVVLWKHMQLDETLPKNKNNILVYTESTNFDIVKQLLDNNDNFLIFESDALALVSAVKHLKVSMLLLYNVALTNNIVTLISNLNKKKNKLYIPVVFLSEHINYIEDQQFIDLDLDLKLTMPISQELLHRKIKKTFTKQEKINQKLEKDGLYEHINSKDDFLSVNEKLVKKALFLIKDNLHDAAFNVERLVEVLGISRIKCYRVFKETLRQAPSEIILSLRIEKAEYLLRKKKLNISEVGFECGFNDPKYFSKTFKKHNGVSPKVFIKEMT</sequence>
<dbReference type="InterPro" id="IPR018062">
    <property type="entry name" value="HTH_AraC-typ_CS"/>
</dbReference>
<keyword evidence="5" id="KW-0175">Coiled coil</keyword>
<dbReference type="Pfam" id="PF12833">
    <property type="entry name" value="HTH_18"/>
    <property type="match status" value="1"/>
</dbReference>
<keyword evidence="2" id="KW-0805">Transcription regulation</keyword>
<evidence type="ECO:0000313" key="9">
    <source>
        <dbReference type="Proteomes" id="UP001501496"/>
    </source>
</evidence>
<organism evidence="8 9">
    <name type="scientific">Postechiella marina</name>
    <dbReference type="NCBI Taxonomy" id="943941"/>
    <lineage>
        <taxon>Bacteria</taxon>
        <taxon>Pseudomonadati</taxon>
        <taxon>Bacteroidota</taxon>
        <taxon>Flavobacteriia</taxon>
        <taxon>Flavobacteriales</taxon>
        <taxon>Flavobacteriaceae</taxon>
        <taxon>Postechiella</taxon>
    </lineage>
</organism>
<dbReference type="InterPro" id="IPR013783">
    <property type="entry name" value="Ig-like_fold"/>
</dbReference>
<dbReference type="Pfam" id="PF07495">
    <property type="entry name" value="Y_Y_Y"/>
    <property type="match status" value="1"/>
</dbReference>
<gene>
    <name evidence="8" type="ORF">GCM10022291_03330</name>
</gene>
<dbReference type="PANTHER" id="PTHR43547">
    <property type="entry name" value="TWO-COMPONENT HISTIDINE KINASE"/>
    <property type="match status" value="1"/>
</dbReference>
<dbReference type="Proteomes" id="UP001501496">
    <property type="component" value="Unassembled WGS sequence"/>
</dbReference>
<feature type="domain" description="HTH araC/xylS-type" evidence="7">
    <location>
        <begin position="1139"/>
        <end position="1238"/>
    </location>
</feature>
<dbReference type="InterPro" id="IPR015943">
    <property type="entry name" value="WD40/YVTN_repeat-like_dom_sf"/>
</dbReference>